<dbReference type="Gene3D" id="1.20.5.1930">
    <property type="match status" value="1"/>
</dbReference>
<proteinExistence type="predicted"/>
<comment type="catalytic activity">
    <reaction evidence="1">
        <text>ATP + protein L-histidine = ADP + protein N-phospho-L-histidine.</text>
        <dbReference type="EC" id="2.7.13.3"/>
    </reaction>
</comment>
<feature type="domain" description="Signal transduction histidine kinase subgroup 3 dimerisation and phosphoacceptor" evidence="12">
    <location>
        <begin position="219"/>
        <end position="282"/>
    </location>
</feature>
<organism evidence="13 14">
    <name type="scientific">Actinokineospora diospyrosa</name>
    <dbReference type="NCBI Taxonomy" id="103728"/>
    <lineage>
        <taxon>Bacteria</taxon>
        <taxon>Bacillati</taxon>
        <taxon>Actinomycetota</taxon>
        <taxon>Actinomycetes</taxon>
        <taxon>Pseudonocardiales</taxon>
        <taxon>Pseudonocardiaceae</taxon>
        <taxon>Actinokineospora</taxon>
    </lineage>
</organism>
<evidence type="ECO:0000256" key="9">
    <source>
        <dbReference type="SAM" id="Coils"/>
    </source>
</evidence>
<keyword evidence="10" id="KW-0812">Transmembrane</keyword>
<dbReference type="InterPro" id="IPR036890">
    <property type="entry name" value="HATPase_C_sf"/>
</dbReference>
<dbReference type="InterPro" id="IPR003594">
    <property type="entry name" value="HATPase_dom"/>
</dbReference>
<dbReference type="GO" id="GO:0016301">
    <property type="term" value="F:kinase activity"/>
    <property type="evidence" value="ECO:0007669"/>
    <property type="project" value="UniProtKB-KW"/>
</dbReference>
<evidence type="ECO:0000259" key="12">
    <source>
        <dbReference type="Pfam" id="PF07730"/>
    </source>
</evidence>
<evidence type="ECO:0000256" key="2">
    <source>
        <dbReference type="ARBA" id="ARBA00012438"/>
    </source>
</evidence>
<dbReference type="InterPro" id="IPR050482">
    <property type="entry name" value="Sensor_HK_TwoCompSys"/>
</dbReference>
<keyword evidence="4" id="KW-0808">Transferase</keyword>
<evidence type="ECO:0000256" key="4">
    <source>
        <dbReference type="ARBA" id="ARBA00022679"/>
    </source>
</evidence>
<evidence type="ECO:0000256" key="5">
    <source>
        <dbReference type="ARBA" id="ARBA00022741"/>
    </source>
</evidence>
<keyword evidence="10" id="KW-0472">Membrane</keyword>
<dbReference type="Pfam" id="PF07730">
    <property type="entry name" value="HisKA_3"/>
    <property type="match status" value="1"/>
</dbReference>
<keyword evidence="3" id="KW-0597">Phosphoprotein</keyword>
<keyword evidence="9" id="KW-0175">Coiled coil</keyword>
<feature type="transmembrane region" description="Helical" evidence="10">
    <location>
        <begin position="169"/>
        <end position="187"/>
    </location>
</feature>
<sequence>MLTSNFRCGRDYPKGGDRARRRTALGSVLGVREPLWQSRREAFFYLLPIAVVVLLQVGGMFFDDTRASAFGLLDGAITFAMAGLLVVRKWYPELLMAVTLAVCAGYLLMQQFAQGTWRPGFKDTDPWMMLSAPVYVYSAMVYAGVLLGPVLVLALIGLVSRPWDTSTELVLGTVLLVVLPALIGLYVRAHRTLVQALTDRAERAEREQHLLAEQARADERVRLAEEMHDVVTHRVSLMVLHAGALAVTGPDEHTRTAAEGLRVAGCEALNELRELVGVLRNESNDHQPREERDEPGAVPDLSTLVAESESVGVPVDLRLDGNPALTSAAVGRTAYRVVQESLTNIRKHAPGAPTRVRVRYGGDRVRLTIRNATATRSVDSGLSESGSGAGLAGLRQRVELVGGTLTAGPVPGGGFEVDAVLPAYVPAPESG</sequence>
<accession>A0ABT1IB96</accession>
<comment type="caution">
    <text evidence="13">The sequence shown here is derived from an EMBL/GenBank/DDBJ whole genome shotgun (WGS) entry which is preliminary data.</text>
</comment>
<keyword evidence="10" id="KW-1133">Transmembrane helix</keyword>
<evidence type="ECO:0000256" key="1">
    <source>
        <dbReference type="ARBA" id="ARBA00000085"/>
    </source>
</evidence>
<evidence type="ECO:0000256" key="8">
    <source>
        <dbReference type="ARBA" id="ARBA00023012"/>
    </source>
</evidence>
<feature type="transmembrane region" description="Helical" evidence="10">
    <location>
        <begin position="42"/>
        <end position="62"/>
    </location>
</feature>
<evidence type="ECO:0000313" key="14">
    <source>
        <dbReference type="Proteomes" id="UP001205185"/>
    </source>
</evidence>
<dbReference type="PANTHER" id="PTHR24421">
    <property type="entry name" value="NITRATE/NITRITE SENSOR PROTEIN NARX-RELATED"/>
    <property type="match status" value="1"/>
</dbReference>
<dbReference type="SUPFAM" id="SSF55874">
    <property type="entry name" value="ATPase domain of HSP90 chaperone/DNA topoisomerase II/histidine kinase"/>
    <property type="match status" value="1"/>
</dbReference>
<dbReference type="PANTHER" id="PTHR24421:SF10">
    <property type="entry name" value="NITRATE_NITRITE SENSOR PROTEIN NARQ"/>
    <property type="match status" value="1"/>
</dbReference>
<name>A0ABT1IB96_9PSEU</name>
<dbReference type="EC" id="2.7.13.3" evidence="2"/>
<feature type="transmembrane region" description="Helical" evidence="10">
    <location>
        <begin position="134"/>
        <end position="157"/>
    </location>
</feature>
<feature type="domain" description="Histidine kinase/HSP90-like ATPase" evidence="11">
    <location>
        <begin position="333"/>
        <end position="423"/>
    </location>
</feature>
<evidence type="ECO:0000256" key="10">
    <source>
        <dbReference type="SAM" id="Phobius"/>
    </source>
</evidence>
<evidence type="ECO:0000259" key="11">
    <source>
        <dbReference type="Pfam" id="PF02518"/>
    </source>
</evidence>
<reference evidence="13 14" key="1">
    <citation type="submission" date="2022-06" db="EMBL/GenBank/DDBJ databases">
        <title>Genomic Encyclopedia of Archaeal and Bacterial Type Strains, Phase II (KMG-II): from individual species to whole genera.</title>
        <authorList>
            <person name="Goeker M."/>
        </authorList>
    </citation>
    <scope>NUCLEOTIDE SEQUENCE [LARGE SCALE GENOMIC DNA]</scope>
    <source>
        <strain evidence="13 14">DSM 44255</strain>
    </source>
</reference>
<gene>
    <name evidence="13" type="ORF">LV75_002315</name>
</gene>
<dbReference type="CDD" id="cd16917">
    <property type="entry name" value="HATPase_UhpB-NarQ-NarX-like"/>
    <property type="match status" value="1"/>
</dbReference>
<keyword evidence="8" id="KW-0902">Two-component regulatory system</keyword>
<keyword evidence="14" id="KW-1185">Reference proteome</keyword>
<feature type="transmembrane region" description="Helical" evidence="10">
    <location>
        <begin position="68"/>
        <end position="87"/>
    </location>
</feature>
<protein>
    <recommendedName>
        <fullName evidence="2">histidine kinase</fullName>
        <ecNumber evidence="2">2.7.13.3</ecNumber>
    </recommendedName>
</protein>
<dbReference type="Pfam" id="PF02518">
    <property type="entry name" value="HATPase_c"/>
    <property type="match status" value="1"/>
</dbReference>
<keyword evidence="6 13" id="KW-0418">Kinase</keyword>
<dbReference type="Gene3D" id="3.30.565.10">
    <property type="entry name" value="Histidine kinase-like ATPase, C-terminal domain"/>
    <property type="match status" value="1"/>
</dbReference>
<dbReference type="EMBL" id="JAMTCO010000005">
    <property type="protein sequence ID" value="MCP2269826.1"/>
    <property type="molecule type" value="Genomic_DNA"/>
</dbReference>
<keyword evidence="7" id="KW-0067">ATP-binding</keyword>
<evidence type="ECO:0000256" key="6">
    <source>
        <dbReference type="ARBA" id="ARBA00022777"/>
    </source>
</evidence>
<evidence type="ECO:0000256" key="7">
    <source>
        <dbReference type="ARBA" id="ARBA00022840"/>
    </source>
</evidence>
<evidence type="ECO:0000313" key="13">
    <source>
        <dbReference type="EMBL" id="MCP2269826.1"/>
    </source>
</evidence>
<dbReference type="Proteomes" id="UP001205185">
    <property type="component" value="Unassembled WGS sequence"/>
</dbReference>
<feature type="transmembrane region" description="Helical" evidence="10">
    <location>
        <begin position="94"/>
        <end position="114"/>
    </location>
</feature>
<feature type="coiled-coil region" evidence="9">
    <location>
        <begin position="187"/>
        <end position="214"/>
    </location>
</feature>
<keyword evidence="5" id="KW-0547">Nucleotide-binding</keyword>
<dbReference type="InterPro" id="IPR011712">
    <property type="entry name" value="Sig_transdc_His_kin_sub3_dim/P"/>
</dbReference>
<evidence type="ECO:0000256" key="3">
    <source>
        <dbReference type="ARBA" id="ARBA00022553"/>
    </source>
</evidence>